<evidence type="ECO:0000313" key="3">
    <source>
        <dbReference type="EMBL" id="JAD47339.1"/>
    </source>
</evidence>
<evidence type="ECO:0000256" key="1">
    <source>
        <dbReference type="ARBA" id="ARBA00023125"/>
    </source>
</evidence>
<evidence type="ECO:0000259" key="2">
    <source>
        <dbReference type="Pfam" id="PF16900"/>
    </source>
</evidence>
<reference evidence="3" key="2">
    <citation type="journal article" date="2015" name="Data Brief">
        <title>Shoot transcriptome of the giant reed, Arundo donax.</title>
        <authorList>
            <person name="Barrero R.A."/>
            <person name="Guerrero F.D."/>
            <person name="Moolhuijzen P."/>
            <person name="Goolsby J.A."/>
            <person name="Tidwell J."/>
            <person name="Bellgard S.E."/>
            <person name="Bellgard M.I."/>
        </authorList>
    </citation>
    <scope>NUCLEOTIDE SEQUENCE</scope>
    <source>
        <tissue evidence="3">Shoot tissue taken approximately 20 cm above the soil surface</tissue>
    </source>
</reference>
<dbReference type="InterPro" id="IPR012340">
    <property type="entry name" value="NA-bd_OB-fold"/>
</dbReference>
<protein>
    <recommendedName>
        <fullName evidence="2">Replication protein A OB domain-containing protein</fullName>
    </recommendedName>
</protein>
<dbReference type="SUPFAM" id="SSF50249">
    <property type="entry name" value="Nucleic acid-binding proteins"/>
    <property type="match status" value="1"/>
</dbReference>
<name>A0A0A9A6L1_ARUDO</name>
<dbReference type="InterPro" id="IPR031657">
    <property type="entry name" value="REPA_OB_2"/>
</dbReference>
<keyword evidence="1" id="KW-0238">DNA-binding</keyword>
<dbReference type="GO" id="GO:0003677">
    <property type="term" value="F:DNA binding"/>
    <property type="evidence" value="ECO:0007669"/>
    <property type="project" value="UniProtKB-KW"/>
</dbReference>
<dbReference type="PANTHER" id="PTHR47165:SF3">
    <property type="entry name" value="RETROTRANSPOSON-LIKE PROTEIN"/>
    <property type="match status" value="1"/>
</dbReference>
<accession>A0A0A9A6L1</accession>
<dbReference type="Gene3D" id="2.40.50.140">
    <property type="entry name" value="Nucleic acid-binding proteins"/>
    <property type="match status" value="1"/>
</dbReference>
<organism evidence="3">
    <name type="scientific">Arundo donax</name>
    <name type="common">Giant reed</name>
    <name type="synonym">Donax arundinaceus</name>
    <dbReference type="NCBI Taxonomy" id="35708"/>
    <lineage>
        <taxon>Eukaryota</taxon>
        <taxon>Viridiplantae</taxon>
        <taxon>Streptophyta</taxon>
        <taxon>Embryophyta</taxon>
        <taxon>Tracheophyta</taxon>
        <taxon>Spermatophyta</taxon>
        <taxon>Magnoliopsida</taxon>
        <taxon>Liliopsida</taxon>
        <taxon>Poales</taxon>
        <taxon>Poaceae</taxon>
        <taxon>PACMAD clade</taxon>
        <taxon>Arundinoideae</taxon>
        <taxon>Arundineae</taxon>
        <taxon>Arundo</taxon>
    </lineage>
</organism>
<reference evidence="3" key="1">
    <citation type="submission" date="2014-09" db="EMBL/GenBank/DDBJ databases">
        <authorList>
            <person name="Magalhaes I.L.F."/>
            <person name="Oliveira U."/>
            <person name="Santos F.R."/>
            <person name="Vidigal T.H.D.A."/>
            <person name="Brescovit A.D."/>
            <person name="Santos A.J."/>
        </authorList>
    </citation>
    <scope>NUCLEOTIDE SEQUENCE</scope>
    <source>
        <tissue evidence="3">Shoot tissue taken approximately 20 cm above the soil surface</tissue>
    </source>
</reference>
<dbReference type="EMBL" id="GBRH01250556">
    <property type="protein sequence ID" value="JAD47339.1"/>
    <property type="molecule type" value="Transcribed_RNA"/>
</dbReference>
<dbReference type="PANTHER" id="PTHR47165">
    <property type="entry name" value="OS03G0429900 PROTEIN"/>
    <property type="match status" value="1"/>
</dbReference>
<sequence length="137" mass="15736">MLEFTLYTKISPSKSPQSTFPKYIYKLTTFSEIPSLLGNNKNLVDMLGMIIEVAEPTWVHLSAQPNPTIKRDVILKDTNDLQLKVTLWGRRATQFDIRGVYDPSNPKLVIALFVGGLIRSYQGSRFQMYYYHHAHCP</sequence>
<proteinExistence type="predicted"/>
<dbReference type="CDD" id="cd04481">
    <property type="entry name" value="RPA1_DBD_B_like"/>
    <property type="match status" value="1"/>
</dbReference>
<dbReference type="Pfam" id="PF16900">
    <property type="entry name" value="REPA_OB_2"/>
    <property type="match status" value="1"/>
</dbReference>
<dbReference type="AlphaFoldDB" id="A0A0A9A6L1"/>
<feature type="domain" description="Replication protein A OB" evidence="2">
    <location>
        <begin position="40"/>
        <end position="126"/>
    </location>
</feature>